<feature type="compositionally biased region" description="Basic and acidic residues" evidence="1">
    <location>
        <begin position="629"/>
        <end position="644"/>
    </location>
</feature>
<dbReference type="EMBL" id="JBANRG010000073">
    <property type="protein sequence ID" value="KAK7439352.1"/>
    <property type="molecule type" value="Genomic_DNA"/>
</dbReference>
<feature type="compositionally biased region" description="Basic and acidic residues" evidence="1">
    <location>
        <begin position="417"/>
        <end position="439"/>
    </location>
</feature>
<evidence type="ECO:0000256" key="2">
    <source>
        <dbReference type="SAM" id="SignalP"/>
    </source>
</evidence>
<feature type="compositionally biased region" description="Basic and acidic residues" evidence="1">
    <location>
        <begin position="328"/>
        <end position="343"/>
    </location>
</feature>
<feature type="compositionally biased region" description="Low complexity" evidence="1">
    <location>
        <begin position="318"/>
        <end position="327"/>
    </location>
</feature>
<keyword evidence="2" id="KW-0732">Signal</keyword>
<proteinExistence type="predicted"/>
<feature type="compositionally biased region" description="Basic and acidic residues" evidence="1">
    <location>
        <begin position="388"/>
        <end position="399"/>
    </location>
</feature>
<feature type="region of interest" description="Disordered" evidence="1">
    <location>
        <begin position="600"/>
        <end position="652"/>
    </location>
</feature>
<name>A0ABR1IRS0_9AGAR</name>
<feature type="chain" id="PRO_5046931751" evidence="2">
    <location>
        <begin position="27"/>
        <end position="652"/>
    </location>
</feature>
<dbReference type="Proteomes" id="UP001498398">
    <property type="component" value="Unassembled WGS sequence"/>
</dbReference>
<feature type="compositionally biased region" description="Polar residues" evidence="1">
    <location>
        <begin position="302"/>
        <end position="317"/>
    </location>
</feature>
<evidence type="ECO:0000256" key="1">
    <source>
        <dbReference type="SAM" id="MobiDB-lite"/>
    </source>
</evidence>
<feature type="compositionally biased region" description="Acidic residues" evidence="1">
    <location>
        <begin position="497"/>
        <end position="506"/>
    </location>
</feature>
<feature type="compositionally biased region" description="Polar residues" evidence="1">
    <location>
        <begin position="607"/>
        <end position="625"/>
    </location>
</feature>
<gene>
    <name evidence="3" type="ORF">VKT23_017577</name>
</gene>
<accession>A0ABR1IRS0</accession>
<sequence>MLIGSHFPGYAIWALALASSIVPATSIPIQFQSTTVSVSEASPPQLSPRRNLIGLQELIPPTVKERLSDMLQALGPDTEDRFVASAPGTLTSFGLDDPVQSNNDLSDLVDHVFADNDEMTGLEGWVDTYVQYLIEVGQKDLPDLEDQQAVVKPYFKALGNLAAAQARLLKAYQEDTGSNVTNLGVLEEWAEKAVKEDNKAGYTEAHYERYLSLNKTVERLQPEFDDLDTANKISAQGYLYKQYIPTAPAVFNLSMITGGSINNPQIAQYDAAWSADIINSTALGGQDASALQDNLNDGFNSSTVSDGEIASSINSDAPESTSTGSSSSEKKPSSTSNDLKDHSSTSTSTGTDEPKDSSTSPTPSPSSKDSPSSSSSSSSKSSSSATEPPKDDGGGDKRRSLPTPMPIITAVPSHQVKRADEDKDKDKDNKGNKDSDKDKKAKKPASGALQVVAQAHGNQTTDSDGNEPDLTGFTRVKQVQHAATTASDSSGGNTDPDKEDDDDDPFAEIPDTQLVGDMVLVELKYGAWANQMEENIAFGFEEQPTIASKYFGKAPEGDGPLGKIWKYVLLVTTYQPNSTEIQSVQVLGRVWEVVPGLKSVKAGKGGENSTDKGSANTSNSGTDDSSPAGDKEKPNSQQDDEKSDSAQPDSES</sequence>
<protein>
    <submittedName>
        <fullName evidence="3">Uncharacterized protein</fullName>
    </submittedName>
</protein>
<feature type="compositionally biased region" description="Low complexity" evidence="1">
    <location>
        <begin position="344"/>
        <end position="384"/>
    </location>
</feature>
<evidence type="ECO:0000313" key="4">
    <source>
        <dbReference type="Proteomes" id="UP001498398"/>
    </source>
</evidence>
<feature type="compositionally biased region" description="Polar residues" evidence="1">
    <location>
        <begin position="481"/>
        <end position="493"/>
    </location>
</feature>
<organism evidence="3 4">
    <name type="scientific">Marasmiellus scandens</name>
    <dbReference type="NCBI Taxonomy" id="2682957"/>
    <lineage>
        <taxon>Eukaryota</taxon>
        <taxon>Fungi</taxon>
        <taxon>Dikarya</taxon>
        <taxon>Basidiomycota</taxon>
        <taxon>Agaricomycotina</taxon>
        <taxon>Agaricomycetes</taxon>
        <taxon>Agaricomycetidae</taxon>
        <taxon>Agaricales</taxon>
        <taxon>Marasmiineae</taxon>
        <taxon>Omphalotaceae</taxon>
        <taxon>Marasmiellus</taxon>
    </lineage>
</organism>
<feature type="signal peptide" evidence="2">
    <location>
        <begin position="1"/>
        <end position="26"/>
    </location>
</feature>
<comment type="caution">
    <text evidence="3">The sequence shown here is derived from an EMBL/GenBank/DDBJ whole genome shotgun (WGS) entry which is preliminary data.</text>
</comment>
<feature type="region of interest" description="Disordered" evidence="1">
    <location>
        <begin position="302"/>
        <end position="509"/>
    </location>
</feature>
<evidence type="ECO:0000313" key="3">
    <source>
        <dbReference type="EMBL" id="KAK7439352.1"/>
    </source>
</evidence>
<keyword evidence="4" id="KW-1185">Reference proteome</keyword>
<reference evidence="3 4" key="1">
    <citation type="submission" date="2024-01" db="EMBL/GenBank/DDBJ databases">
        <title>A draft genome for the cacao thread blight pathogen Marasmiellus scandens.</title>
        <authorList>
            <person name="Baruah I.K."/>
            <person name="Leung J."/>
            <person name="Bukari Y."/>
            <person name="Amoako-Attah I."/>
            <person name="Meinhardt L.W."/>
            <person name="Bailey B.A."/>
            <person name="Cohen S.P."/>
        </authorList>
    </citation>
    <scope>NUCLEOTIDE SEQUENCE [LARGE SCALE GENOMIC DNA]</scope>
    <source>
        <strain evidence="3 4">GH-19</strain>
    </source>
</reference>